<dbReference type="GO" id="GO:0003723">
    <property type="term" value="F:RNA binding"/>
    <property type="evidence" value="ECO:0007669"/>
    <property type="project" value="InterPro"/>
</dbReference>
<dbReference type="InterPro" id="IPR020103">
    <property type="entry name" value="PsdUridine_synth_cat_dom_sf"/>
</dbReference>
<dbReference type="GO" id="GO:0140098">
    <property type="term" value="F:catalytic activity, acting on RNA"/>
    <property type="evidence" value="ECO:0007669"/>
    <property type="project" value="UniProtKB-ARBA"/>
</dbReference>
<dbReference type="CDD" id="cd02869">
    <property type="entry name" value="PseudoU_synth_RluA_like"/>
    <property type="match status" value="1"/>
</dbReference>
<dbReference type="InterPro" id="IPR006224">
    <property type="entry name" value="PsdUridine_synth_RluA-like_CS"/>
</dbReference>
<dbReference type="SUPFAM" id="SSF55120">
    <property type="entry name" value="Pseudouridine synthase"/>
    <property type="match status" value="1"/>
</dbReference>
<dbReference type="HOGENOM" id="CLU_016902_11_2_0"/>
<reference evidence="6" key="1">
    <citation type="submission" date="2011-02" db="EMBL/GenBank/DDBJ databases">
        <title>The complete genome of Planctomyces brasiliensis DSM 5305.</title>
        <authorList>
            <person name="Lucas S."/>
            <person name="Copeland A."/>
            <person name="Lapidus A."/>
            <person name="Bruce D."/>
            <person name="Goodwin L."/>
            <person name="Pitluck S."/>
            <person name="Kyrpides N."/>
            <person name="Mavromatis K."/>
            <person name="Pagani I."/>
            <person name="Ivanova N."/>
            <person name="Ovchinnikova G."/>
            <person name="Lu M."/>
            <person name="Detter J.C."/>
            <person name="Han C."/>
            <person name="Land M."/>
            <person name="Hauser L."/>
            <person name="Markowitz V."/>
            <person name="Cheng J.-F."/>
            <person name="Hugenholtz P."/>
            <person name="Woyke T."/>
            <person name="Wu D."/>
            <person name="Tindall B."/>
            <person name="Pomrenke H.G."/>
            <person name="Brambilla E."/>
            <person name="Klenk H.-P."/>
            <person name="Eisen J.A."/>
        </authorList>
    </citation>
    <scope>NUCLEOTIDE SEQUENCE [LARGE SCALE GENOMIC DNA]</scope>
    <source>
        <strain evidence="6">ATCC 49424 / DSM 5305 / JCM 21570 / NBRC 103401 / IFAM 1448</strain>
    </source>
</reference>
<dbReference type="PROSITE" id="PS01129">
    <property type="entry name" value="PSI_RLU"/>
    <property type="match status" value="1"/>
</dbReference>
<evidence type="ECO:0000259" key="4">
    <source>
        <dbReference type="Pfam" id="PF00849"/>
    </source>
</evidence>
<sequence>MEKRPEDGPRSGPYNGIKTNQNTATRKHFMSKRRGPQRSAPGESTEPTPLPSAEEAASLEVICEDGPVVAVNKPAGMLSQGSPQGVFCLPDYVKAYLKHKYEKPGNVYLGVVHRLDRPVTGVVVFSRNSKGAARLAEQFREREVQKVYLALLENVPDQPEGTLKDFIRKVPEQARAVIEPGETQEAKAAELSYRVLASDGKYALVEVLPKTGRMHQIRIQFASRGCPIVGDQLYGAKKTIDLKPLTDDYTQRIALHAWKLTIKHPVRYDDLTIQAPPPADWPEVAHRLFRNSGSAE</sequence>
<feature type="domain" description="Pseudouridine synthase RsuA/RluA-like" evidence="4">
    <location>
        <begin position="68"/>
        <end position="223"/>
    </location>
</feature>
<dbReference type="PANTHER" id="PTHR21600:SF44">
    <property type="entry name" value="RIBOSOMAL LARGE SUBUNIT PSEUDOURIDINE SYNTHASE D"/>
    <property type="match status" value="1"/>
</dbReference>
<dbReference type="Proteomes" id="UP000006860">
    <property type="component" value="Chromosome"/>
</dbReference>
<evidence type="ECO:0000313" key="5">
    <source>
        <dbReference type="EMBL" id="ADY57664.1"/>
    </source>
</evidence>
<name>F0SLI1_RUBBR</name>
<dbReference type="AlphaFoldDB" id="F0SLI1"/>
<accession>F0SLI1</accession>
<protein>
    <submittedName>
        <fullName evidence="5">Pseudouridine synthase</fullName>
    </submittedName>
</protein>
<keyword evidence="2" id="KW-0413">Isomerase</keyword>
<feature type="compositionally biased region" description="Basic residues" evidence="3">
    <location>
        <begin position="25"/>
        <end position="36"/>
    </location>
</feature>
<dbReference type="Pfam" id="PF00849">
    <property type="entry name" value="PseudoU_synth_2"/>
    <property type="match status" value="1"/>
</dbReference>
<dbReference type="GO" id="GO:0000455">
    <property type="term" value="P:enzyme-directed rRNA pseudouridine synthesis"/>
    <property type="evidence" value="ECO:0007669"/>
    <property type="project" value="TreeGrafter"/>
</dbReference>
<dbReference type="EMBL" id="CP002546">
    <property type="protein sequence ID" value="ADY57664.1"/>
    <property type="molecule type" value="Genomic_DNA"/>
</dbReference>
<dbReference type="eggNOG" id="COG0564">
    <property type="taxonomic scope" value="Bacteria"/>
</dbReference>
<dbReference type="Gene3D" id="3.30.2350.10">
    <property type="entry name" value="Pseudouridine synthase"/>
    <property type="match status" value="1"/>
</dbReference>
<evidence type="ECO:0000256" key="2">
    <source>
        <dbReference type="ARBA" id="ARBA00023235"/>
    </source>
</evidence>
<keyword evidence="6" id="KW-1185">Reference proteome</keyword>
<evidence type="ECO:0000256" key="3">
    <source>
        <dbReference type="SAM" id="MobiDB-lite"/>
    </source>
</evidence>
<dbReference type="STRING" id="756272.Plabr_0032"/>
<feature type="region of interest" description="Disordered" evidence="3">
    <location>
        <begin position="1"/>
        <end position="54"/>
    </location>
</feature>
<gene>
    <name evidence="5" type="ordered locus">Plabr_0032</name>
</gene>
<evidence type="ECO:0000256" key="1">
    <source>
        <dbReference type="ARBA" id="ARBA00010876"/>
    </source>
</evidence>
<dbReference type="InterPro" id="IPR006145">
    <property type="entry name" value="PsdUridine_synth_RsuA/RluA"/>
</dbReference>
<dbReference type="PANTHER" id="PTHR21600">
    <property type="entry name" value="MITOCHONDRIAL RNA PSEUDOURIDINE SYNTHASE"/>
    <property type="match status" value="1"/>
</dbReference>
<dbReference type="KEGG" id="pbs:Plabr_0032"/>
<dbReference type="InterPro" id="IPR050188">
    <property type="entry name" value="RluA_PseudoU_synthase"/>
</dbReference>
<comment type="similarity">
    <text evidence="1">Belongs to the pseudouridine synthase RluA family.</text>
</comment>
<proteinExistence type="inferred from homology"/>
<organism evidence="5 6">
    <name type="scientific">Rubinisphaera brasiliensis (strain ATCC 49424 / DSM 5305 / JCM 21570 / IAM 15109 / NBRC 103401 / IFAM 1448)</name>
    <name type="common">Planctomyces brasiliensis</name>
    <dbReference type="NCBI Taxonomy" id="756272"/>
    <lineage>
        <taxon>Bacteria</taxon>
        <taxon>Pseudomonadati</taxon>
        <taxon>Planctomycetota</taxon>
        <taxon>Planctomycetia</taxon>
        <taxon>Planctomycetales</taxon>
        <taxon>Planctomycetaceae</taxon>
        <taxon>Rubinisphaera</taxon>
    </lineage>
</organism>
<evidence type="ECO:0000313" key="6">
    <source>
        <dbReference type="Proteomes" id="UP000006860"/>
    </source>
</evidence>
<dbReference type="GO" id="GO:0009982">
    <property type="term" value="F:pseudouridine synthase activity"/>
    <property type="evidence" value="ECO:0007669"/>
    <property type="project" value="InterPro"/>
</dbReference>